<organism evidence="2 3">
    <name type="scientific">Paenimyroides tangerinum</name>
    <dbReference type="NCBI Taxonomy" id="2488728"/>
    <lineage>
        <taxon>Bacteria</taxon>
        <taxon>Pseudomonadati</taxon>
        <taxon>Bacteroidota</taxon>
        <taxon>Flavobacteriia</taxon>
        <taxon>Flavobacteriales</taxon>
        <taxon>Flavobacteriaceae</taxon>
        <taxon>Paenimyroides</taxon>
    </lineage>
</organism>
<keyword evidence="1" id="KW-0472">Membrane</keyword>
<evidence type="ECO:0000313" key="3">
    <source>
        <dbReference type="Proteomes" id="UP000275719"/>
    </source>
</evidence>
<keyword evidence="3" id="KW-1185">Reference proteome</keyword>
<dbReference type="Proteomes" id="UP000275719">
    <property type="component" value="Unassembled WGS sequence"/>
</dbReference>
<protein>
    <submittedName>
        <fullName evidence="2">Uncharacterized protein</fullName>
    </submittedName>
</protein>
<sequence length="74" mass="8854">MSIKEIILLVVVSLSFILYVRALFIIEKLPLDKEQKYFYRFISFIIPIAGYYLVVRKAKSYKRYTETKLSQIKI</sequence>
<feature type="transmembrane region" description="Helical" evidence="1">
    <location>
        <begin position="38"/>
        <end position="55"/>
    </location>
</feature>
<keyword evidence="1" id="KW-0812">Transmembrane</keyword>
<reference evidence="2 3" key="1">
    <citation type="submission" date="2018-11" db="EMBL/GenBank/DDBJ databases">
        <title>Flavobacterium sp. nov., YIM 102701-2 draft genome.</title>
        <authorList>
            <person name="Li G."/>
            <person name="Jiang Y."/>
        </authorList>
    </citation>
    <scope>NUCLEOTIDE SEQUENCE [LARGE SCALE GENOMIC DNA]</scope>
    <source>
        <strain evidence="2 3">YIM 102701-2</strain>
    </source>
</reference>
<accession>A0A3P3W1U0</accession>
<keyword evidence="1" id="KW-1133">Transmembrane helix</keyword>
<gene>
    <name evidence="2" type="ORF">EG240_13000</name>
</gene>
<evidence type="ECO:0000313" key="2">
    <source>
        <dbReference type="EMBL" id="RRJ89011.1"/>
    </source>
</evidence>
<dbReference type="AlphaFoldDB" id="A0A3P3W1U0"/>
<evidence type="ECO:0000256" key="1">
    <source>
        <dbReference type="SAM" id="Phobius"/>
    </source>
</evidence>
<comment type="caution">
    <text evidence="2">The sequence shown here is derived from an EMBL/GenBank/DDBJ whole genome shotgun (WGS) entry which is preliminary data.</text>
</comment>
<dbReference type="EMBL" id="RQVQ01000035">
    <property type="protein sequence ID" value="RRJ89011.1"/>
    <property type="molecule type" value="Genomic_DNA"/>
</dbReference>
<dbReference type="RefSeq" id="WP_125019823.1">
    <property type="nucleotide sequence ID" value="NZ_RQVQ01000035.1"/>
</dbReference>
<proteinExistence type="predicted"/>
<name>A0A3P3W1U0_9FLAO</name>